<organism evidence="1 2">
    <name type="scientific">Carnegiea gigantea</name>
    <dbReference type="NCBI Taxonomy" id="171969"/>
    <lineage>
        <taxon>Eukaryota</taxon>
        <taxon>Viridiplantae</taxon>
        <taxon>Streptophyta</taxon>
        <taxon>Embryophyta</taxon>
        <taxon>Tracheophyta</taxon>
        <taxon>Spermatophyta</taxon>
        <taxon>Magnoliopsida</taxon>
        <taxon>eudicotyledons</taxon>
        <taxon>Gunneridae</taxon>
        <taxon>Pentapetalae</taxon>
        <taxon>Caryophyllales</taxon>
        <taxon>Cactineae</taxon>
        <taxon>Cactaceae</taxon>
        <taxon>Cactoideae</taxon>
        <taxon>Echinocereeae</taxon>
        <taxon>Carnegiea</taxon>
    </lineage>
</organism>
<protein>
    <submittedName>
        <fullName evidence="1">Uncharacterized protein</fullName>
    </submittedName>
</protein>
<dbReference type="PANTHER" id="PTHR35998:SF1">
    <property type="entry name" value="OS02G0127900 PROTEIN"/>
    <property type="match status" value="1"/>
</dbReference>
<dbReference type="EMBL" id="JAKOGI010000030">
    <property type="protein sequence ID" value="KAJ8448417.1"/>
    <property type="molecule type" value="Genomic_DNA"/>
</dbReference>
<dbReference type="PANTHER" id="PTHR35998">
    <property type="entry name" value="OS02G0127900 PROTEIN"/>
    <property type="match status" value="1"/>
</dbReference>
<dbReference type="AlphaFoldDB" id="A0A9Q1KS52"/>
<gene>
    <name evidence="1" type="ORF">Cgig2_022045</name>
</gene>
<reference evidence="1" key="1">
    <citation type="submission" date="2022-04" db="EMBL/GenBank/DDBJ databases">
        <title>Carnegiea gigantea Genome sequencing and assembly v2.</title>
        <authorList>
            <person name="Copetti D."/>
            <person name="Sanderson M.J."/>
            <person name="Burquez A."/>
            <person name="Wojciechowski M.F."/>
        </authorList>
    </citation>
    <scope>NUCLEOTIDE SEQUENCE</scope>
    <source>
        <strain evidence="1">SGP5-SGP5p</strain>
        <tissue evidence="1">Aerial part</tissue>
    </source>
</reference>
<name>A0A9Q1KS52_9CARY</name>
<evidence type="ECO:0000313" key="2">
    <source>
        <dbReference type="Proteomes" id="UP001153076"/>
    </source>
</evidence>
<proteinExistence type="predicted"/>
<keyword evidence="2" id="KW-1185">Reference proteome</keyword>
<dbReference type="Proteomes" id="UP001153076">
    <property type="component" value="Unassembled WGS sequence"/>
</dbReference>
<evidence type="ECO:0000313" key="1">
    <source>
        <dbReference type="EMBL" id="KAJ8448417.1"/>
    </source>
</evidence>
<accession>A0A9Q1KS52</accession>
<comment type="caution">
    <text evidence="1">The sequence shown here is derived from an EMBL/GenBank/DDBJ whole genome shotgun (WGS) entry which is preliminary data.</text>
</comment>
<sequence>MVLWEITLATAYFLGLKRTFRLALKIQRRLISPQYPKIRQFAHGRTRAIFDMAVKVHQTIQERDIEVGRNLGNRILRWLDRMKPSANIRGAPQQLPGLNNFHSNTTKPAANYYQKRHGILQRFRTRKFEQGSSGRLLLSTARIRNAWRRSFPSIAMMMIPPNPIGNITQYRQLCFNQCKPLAQSYGGAFGGGIRKDIVLWMQQS</sequence>
<dbReference type="OrthoDB" id="2018352at2759"/>